<evidence type="ECO:0000313" key="2">
    <source>
        <dbReference type="EMBL" id="MFD1398606.1"/>
    </source>
</evidence>
<dbReference type="InterPro" id="IPR004518">
    <property type="entry name" value="MazG-like_dom"/>
</dbReference>
<evidence type="ECO:0000259" key="1">
    <source>
        <dbReference type="Pfam" id="PF03819"/>
    </source>
</evidence>
<reference evidence="3" key="1">
    <citation type="journal article" date="2019" name="Int. J. Syst. Evol. Microbiol.">
        <title>The Global Catalogue of Microorganisms (GCM) 10K type strain sequencing project: providing services to taxonomists for standard genome sequencing and annotation.</title>
        <authorList>
            <consortium name="The Broad Institute Genomics Platform"/>
            <consortium name="The Broad Institute Genome Sequencing Center for Infectious Disease"/>
            <person name="Wu L."/>
            <person name="Ma J."/>
        </authorList>
    </citation>
    <scope>NUCLEOTIDE SEQUENCE [LARGE SCALE GENOMIC DNA]</scope>
    <source>
        <strain evidence="3">CCM 9110</strain>
    </source>
</reference>
<feature type="domain" description="NTP pyrophosphohydrolase MazG-like" evidence="1">
    <location>
        <begin position="22"/>
        <end position="64"/>
    </location>
</feature>
<evidence type="ECO:0000313" key="3">
    <source>
        <dbReference type="Proteomes" id="UP001597199"/>
    </source>
</evidence>
<accession>A0ABW4BF26</accession>
<dbReference type="Pfam" id="PF03819">
    <property type="entry name" value="MazG"/>
    <property type="match status" value="1"/>
</dbReference>
<keyword evidence="3" id="KW-1185">Reference proteome</keyword>
<organism evidence="2 3">
    <name type="scientific">Lacticaseibacillus suilingensis</name>
    <dbReference type="NCBI Taxonomy" id="2799577"/>
    <lineage>
        <taxon>Bacteria</taxon>
        <taxon>Bacillati</taxon>
        <taxon>Bacillota</taxon>
        <taxon>Bacilli</taxon>
        <taxon>Lactobacillales</taxon>
        <taxon>Lactobacillaceae</taxon>
        <taxon>Lacticaseibacillus</taxon>
    </lineage>
</organism>
<protein>
    <submittedName>
        <fullName evidence="2">MazG-like family protein</fullName>
    </submittedName>
</protein>
<dbReference type="Proteomes" id="UP001597199">
    <property type="component" value="Unassembled WGS sequence"/>
</dbReference>
<comment type="caution">
    <text evidence="2">The sequence shown here is derived from an EMBL/GenBank/DDBJ whole genome shotgun (WGS) entry which is preliminary data.</text>
</comment>
<dbReference type="RefSeq" id="WP_204119421.1">
    <property type="nucleotide sequence ID" value="NZ_BOLV01000015.1"/>
</dbReference>
<proteinExistence type="predicted"/>
<gene>
    <name evidence="2" type="ORF">ACFQ41_04740</name>
</gene>
<sequence length="100" mass="11058">MDYTKSVEAWAEAHGLDVCDPKAQMSKLMEEVGELARGINKGNRDQTSDSLGDIQVVLTVLALQVGLHQDTCFHLAYNVIKDRQGKMVNGVFVKEADLHD</sequence>
<dbReference type="EMBL" id="JBHTOA010000020">
    <property type="protein sequence ID" value="MFD1398606.1"/>
    <property type="molecule type" value="Genomic_DNA"/>
</dbReference>
<dbReference type="SUPFAM" id="SSF101386">
    <property type="entry name" value="all-alpha NTP pyrophosphatases"/>
    <property type="match status" value="1"/>
</dbReference>
<dbReference type="Gene3D" id="1.10.287.1080">
    <property type="entry name" value="MazG-like"/>
    <property type="match status" value="1"/>
</dbReference>
<name>A0ABW4BF26_9LACO</name>
<dbReference type="CDD" id="cd11540">
    <property type="entry name" value="NTP-PPase_u3"/>
    <property type="match status" value="1"/>
</dbReference>